<dbReference type="PROSITE" id="PS50110">
    <property type="entry name" value="RESPONSE_REGULATORY"/>
    <property type="match status" value="1"/>
</dbReference>
<name>A0A7K1SFB8_9BACT</name>
<evidence type="ECO:0000259" key="2">
    <source>
        <dbReference type="PROSITE" id="PS50110"/>
    </source>
</evidence>
<feature type="modified residue" description="4-aspartylphosphate" evidence="1">
    <location>
        <position position="61"/>
    </location>
</feature>
<dbReference type="PANTHER" id="PTHR44520">
    <property type="entry name" value="RESPONSE REGULATOR RCP1-RELATED"/>
    <property type="match status" value="1"/>
</dbReference>
<dbReference type="InterPro" id="IPR001789">
    <property type="entry name" value="Sig_transdc_resp-reg_receiver"/>
</dbReference>
<dbReference type="Gene3D" id="3.40.50.2300">
    <property type="match status" value="1"/>
</dbReference>
<sequence length="136" mass="15232">MGMAKSITSVWVIDDIDDQTLITIAFKNIDPIILVTLLDKDEAFLNHIQQASPLAKLVLLDLNMPKINGFEALKELRANTKYDAVPIIVLTTSSNSTDKEIAWSLGANGFFNKPVTYTELMNVIQKVAIQWHVFQN</sequence>
<keyword evidence="1" id="KW-0597">Phosphoprotein</keyword>
<evidence type="ECO:0000256" key="1">
    <source>
        <dbReference type="PROSITE-ProRule" id="PRU00169"/>
    </source>
</evidence>
<dbReference type="InterPro" id="IPR052893">
    <property type="entry name" value="TCS_response_regulator"/>
</dbReference>
<organism evidence="3 4">
    <name type="scientific">Spirosoma arboris</name>
    <dbReference type="NCBI Taxonomy" id="2682092"/>
    <lineage>
        <taxon>Bacteria</taxon>
        <taxon>Pseudomonadati</taxon>
        <taxon>Bacteroidota</taxon>
        <taxon>Cytophagia</taxon>
        <taxon>Cytophagales</taxon>
        <taxon>Cytophagaceae</taxon>
        <taxon>Spirosoma</taxon>
    </lineage>
</organism>
<protein>
    <submittedName>
        <fullName evidence="3">Response regulator</fullName>
    </submittedName>
</protein>
<reference evidence="3 4" key="1">
    <citation type="submission" date="2019-12" db="EMBL/GenBank/DDBJ databases">
        <title>Spirosoma sp. HMF4905 genome sequencing and assembly.</title>
        <authorList>
            <person name="Kang H."/>
            <person name="Cha I."/>
            <person name="Kim H."/>
            <person name="Joh K."/>
        </authorList>
    </citation>
    <scope>NUCLEOTIDE SEQUENCE [LARGE SCALE GENOMIC DNA]</scope>
    <source>
        <strain evidence="3 4">HMF4905</strain>
    </source>
</reference>
<comment type="caution">
    <text evidence="3">The sequence shown here is derived from an EMBL/GenBank/DDBJ whole genome shotgun (WGS) entry which is preliminary data.</text>
</comment>
<dbReference type="SUPFAM" id="SSF52172">
    <property type="entry name" value="CheY-like"/>
    <property type="match status" value="1"/>
</dbReference>
<dbReference type="AlphaFoldDB" id="A0A7K1SFB8"/>
<proteinExistence type="predicted"/>
<dbReference type="InterPro" id="IPR011006">
    <property type="entry name" value="CheY-like_superfamily"/>
</dbReference>
<dbReference type="Pfam" id="PF00072">
    <property type="entry name" value="Response_reg"/>
    <property type="match status" value="1"/>
</dbReference>
<dbReference type="Proteomes" id="UP000436006">
    <property type="component" value="Unassembled WGS sequence"/>
</dbReference>
<dbReference type="PANTHER" id="PTHR44520:SF2">
    <property type="entry name" value="RESPONSE REGULATOR RCP1"/>
    <property type="match status" value="1"/>
</dbReference>
<gene>
    <name evidence="3" type="ORF">GO755_20425</name>
</gene>
<accession>A0A7K1SFB8</accession>
<feature type="domain" description="Response regulatory" evidence="2">
    <location>
        <begin position="9"/>
        <end position="128"/>
    </location>
</feature>
<dbReference type="EMBL" id="WPIN01000007">
    <property type="protein sequence ID" value="MVM32424.1"/>
    <property type="molecule type" value="Genomic_DNA"/>
</dbReference>
<keyword evidence="4" id="KW-1185">Reference proteome</keyword>
<dbReference type="SMART" id="SM00448">
    <property type="entry name" value="REC"/>
    <property type="match status" value="1"/>
</dbReference>
<evidence type="ECO:0000313" key="3">
    <source>
        <dbReference type="EMBL" id="MVM32424.1"/>
    </source>
</evidence>
<evidence type="ECO:0000313" key="4">
    <source>
        <dbReference type="Proteomes" id="UP000436006"/>
    </source>
</evidence>
<dbReference type="GO" id="GO:0000160">
    <property type="term" value="P:phosphorelay signal transduction system"/>
    <property type="evidence" value="ECO:0007669"/>
    <property type="project" value="InterPro"/>
</dbReference>